<proteinExistence type="predicted"/>
<evidence type="ECO:0000313" key="2">
    <source>
        <dbReference type="EMBL" id="KAJ7300784.1"/>
    </source>
</evidence>
<protein>
    <submittedName>
        <fullName evidence="2">Uncharacterized protein</fullName>
    </submittedName>
</protein>
<organism evidence="2 3">
    <name type="scientific">Mycena albidolilacea</name>
    <dbReference type="NCBI Taxonomy" id="1033008"/>
    <lineage>
        <taxon>Eukaryota</taxon>
        <taxon>Fungi</taxon>
        <taxon>Dikarya</taxon>
        <taxon>Basidiomycota</taxon>
        <taxon>Agaricomycotina</taxon>
        <taxon>Agaricomycetes</taxon>
        <taxon>Agaricomycetidae</taxon>
        <taxon>Agaricales</taxon>
        <taxon>Marasmiineae</taxon>
        <taxon>Mycenaceae</taxon>
        <taxon>Mycena</taxon>
    </lineage>
</organism>
<dbReference type="AlphaFoldDB" id="A0AAD6YWN7"/>
<evidence type="ECO:0000313" key="3">
    <source>
        <dbReference type="Proteomes" id="UP001218218"/>
    </source>
</evidence>
<accession>A0AAD6YWN7</accession>
<comment type="caution">
    <text evidence="2">The sequence shown here is derived from an EMBL/GenBank/DDBJ whole genome shotgun (WGS) entry which is preliminary data.</text>
</comment>
<reference evidence="2" key="1">
    <citation type="submission" date="2023-03" db="EMBL/GenBank/DDBJ databases">
        <title>Massive genome expansion in bonnet fungi (Mycena s.s.) driven by repeated elements and novel gene families across ecological guilds.</title>
        <authorList>
            <consortium name="Lawrence Berkeley National Laboratory"/>
            <person name="Harder C.B."/>
            <person name="Miyauchi S."/>
            <person name="Viragh M."/>
            <person name="Kuo A."/>
            <person name="Thoen E."/>
            <person name="Andreopoulos B."/>
            <person name="Lu D."/>
            <person name="Skrede I."/>
            <person name="Drula E."/>
            <person name="Henrissat B."/>
            <person name="Morin E."/>
            <person name="Kohler A."/>
            <person name="Barry K."/>
            <person name="LaButti K."/>
            <person name="Morin E."/>
            <person name="Salamov A."/>
            <person name="Lipzen A."/>
            <person name="Mereny Z."/>
            <person name="Hegedus B."/>
            <person name="Baldrian P."/>
            <person name="Stursova M."/>
            <person name="Weitz H."/>
            <person name="Taylor A."/>
            <person name="Grigoriev I.V."/>
            <person name="Nagy L.G."/>
            <person name="Martin F."/>
            <person name="Kauserud H."/>
        </authorList>
    </citation>
    <scope>NUCLEOTIDE SEQUENCE</scope>
    <source>
        <strain evidence="2">CBHHK002</strain>
    </source>
</reference>
<feature type="region of interest" description="Disordered" evidence="1">
    <location>
        <begin position="167"/>
        <end position="186"/>
    </location>
</feature>
<dbReference type="Proteomes" id="UP001218218">
    <property type="component" value="Unassembled WGS sequence"/>
</dbReference>
<name>A0AAD6YWN7_9AGAR</name>
<dbReference type="EMBL" id="JARIHO010000152">
    <property type="protein sequence ID" value="KAJ7300784.1"/>
    <property type="molecule type" value="Genomic_DNA"/>
</dbReference>
<sequence>MGRIKDTKSTATALIALPKLTHLSLDDHTFVHKCHEILELPRPISVVILFRNSPADWEVAQVVTRLAKDVRTGSWVLRAVKTTGVQPKVLLSNTVLGRSIHSFVPFKESLLHKDCVLIKEGLYSLRELVNVAVRKQKFRLPVSHMSGIQNILTSFKAACEAQNAKHEEHHLKRTGKAYKSSATVDESGGKSAFDGLPDLESLTDAESLTLGLALSLVDLHFSKTKPLPPSDTTKVDKSPVYLFCRSDDVHAESDCSLKAKAREVRDKEAKDTAACADYKKCEAIILDDPITILLPPKKSSTTEKAEEVKESKEAHRKRKVVLLVFSQVSGLILDFTQAEAKAATEPIQKAEVEVVKAPASISRKRCRSSHHVANTDTEQDYTIPSFTTNISLGIVDQTKAILVTTDLDGHDTESAKLCKHFLCCQLYVCGYSLHHFTMHKYLEKELTHFCMEIDQDTEMAYDESYVGMIRIPQPYFKPADFPRTLSPLSFSAFSAIKNGAFPYKQARTVYPSYARGQSVQPFGHDKFHPDEPMLFIRDTFTHLHQTHFDTHFAHIHAKIMAMTDVNCLFELHTELKSLLFGANITGIVGARLQQLTLGHGERLCLGLSTAGVLLMIWTDEWNAAVQATTANQNPHPCSPGCTSLDLPTSIHAF</sequence>
<evidence type="ECO:0000256" key="1">
    <source>
        <dbReference type="SAM" id="MobiDB-lite"/>
    </source>
</evidence>
<keyword evidence="3" id="KW-1185">Reference proteome</keyword>
<gene>
    <name evidence="2" type="ORF">DFH08DRAFT_828123</name>
</gene>